<protein>
    <submittedName>
        <fullName evidence="3">Uncharacterized protein</fullName>
    </submittedName>
</protein>
<dbReference type="AlphaFoldDB" id="A0A6H2DJ70"/>
<name>A0A6H2DJ70_9SPHN</name>
<dbReference type="KEGG" id="phao:HF685_01770"/>
<evidence type="ECO:0000313" key="3">
    <source>
        <dbReference type="EMBL" id="QJB68187.1"/>
    </source>
</evidence>
<feature type="compositionally biased region" description="Acidic residues" evidence="1">
    <location>
        <begin position="95"/>
        <end position="107"/>
    </location>
</feature>
<accession>A0A6H2DJ70</accession>
<sequence length="107" mass="11931">MKNLSEHRANERSRILRNARFLRDSLKPSNLLDRATQNTRKNASEVGYKIAATAQENKAILAAVGGTLVAALLYQPLRFLISRRKDAVDDTSASVDEEDTEEVTTED</sequence>
<evidence type="ECO:0000256" key="1">
    <source>
        <dbReference type="SAM" id="MobiDB-lite"/>
    </source>
</evidence>
<keyword evidence="2" id="KW-1133">Transmembrane helix</keyword>
<reference evidence="3 4" key="1">
    <citation type="submission" date="2020-04" db="EMBL/GenBank/DDBJ databases">
        <title>Genome sequence for Sphingorhabdus sp. strain M1.</title>
        <authorList>
            <person name="Park S.-J."/>
        </authorList>
    </citation>
    <scope>NUCLEOTIDE SEQUENCE [LARGE SCALE GENOMIC DNA]</scope>
    <source>
        <strain evidence="3 4">JK6</strain>
    </source>
</reference>
<dbReference type="RefSeq" id="WP_168818031.1">
    <property type="nucleotide sequence ID" value="NZ_CP051217.1"/>
</dbReference>
<gene>
    <name evidence="3" type="ORF">HF685_01770</name>
</gene>
<evidence type="ECO:0000313" key="4">
    <source>
        <dbReference type="Proteomes" id="UP000501600"/>
    </source>
</evidence>
<dbReference type="Proteomes" id="UP000501600">
    <property type="component" value="Chromosome"/>
</dbReference>
<evidence type="ECO:0000256" key="2">
    <source>
        <dbReference type="SAM" id="Phobius"/>
    </source>
</evidence>
<keyword evidence="2" id="KW-0812">Transmembrane</keyword>
<keyword evidence="2" id="KW-0472">Membrane</keyword>
<feature type="region of interest" description="Disordered" evidence="1">
    <location>
        <begin position="86"/>
        <end position="107"/>
    </location>
</feature>
<dbReference type="EMBL" id="CP051217">
    <property type="protein sequence ID" value="QJB68187.1"/>
    <property type="molecule type" value="Genomic_DNA"/>
</dbReference>
<keyword evidence="4" id="KW-1185">Reference proteome</keyword>
<feature type="transmembrane region" description="Helical" evidence="2">
    <location>
        <begin position="59"/>
        <end position="77"/>
    </location>
</feature>
<organism evidence="3 4">
    <name type="scientific">Parasphingorhabdus halotolerans</name>
    <dbReference type="NCBI Taxonomy" id="2725558"/>
    <lineage>
        <taxon>Bacteria</taxon>
        <taxon>Pseudomonadati</taxon>
        <taxon>Pseudomonadota</taxon>
        <taxon>Alphaproteobacteria</taxon>
        <taxon>Sphingomonadales</taxon>
        <taxon>Sphingomonadaceae</taxon>
        <taxon>Parasphingorhabdus</taxon>
    </lineage>
</organism>
<proteinExistence type="predicted"/>